<dbReference type="Proteomes" id="UP000222542">
    <property type="component" value="Unassembled WGS sequence"/>
</dbReference>
<dbReference type="EMBL" id="AYRZ02000006">
    <property type="protein sequence ID" value="PHT80527.1"/>
    <property type="molecule type" value="Genomic_DNA"/>
</dbReference>
<evidence type="ECO:0000256" key="5">
    <source>
        <dbReference type="SAM" id="Phobius"/>
    </source>
</evidence>
<organism evidence="6 7">
    <name type="scientific">Capsicum annuum</name>
    <name type="common">Capsicum pepper</name>
    <dbReference type="NCBI Taxonomy" id="4072"/>
    <lineage>
        <taxon>Eukaryota</taxon>
        <taxon>Viridiplantae</taxon>
        <taxon>Streptophyta</taxon>
        <taxon>Embryophyta</taxon>
        <taxon>Tracheophyta</taxon>
        <taxon>Spermatophyta</taxon>
        <taxon>Magnoliopsida</taxon>
        <taxon>eudicotyledons</taxon>
        <taxon>Gunneridae</taxon>
        <taxon>Pentapetalae</taxon>
        <taxon>asterids</taxon>
        <taxon>lamiids</taxon>
        <taxon>Solanales</taxon>
        <taxon>Solanaceae</taxon>
        <taxon>Solanoideae</taxon>
        <taxon>Capsiceae</taxon>
        <taxon>Capsicum</taxon>
    </lineage>
</organism>
<dbReference type="GO" id="GO:0042732">
    <property type="term" value="P:D-xylose metabolic process"/>
    <property type="evidence" value="ECO:0000318"/>
    <property type="project" value="GO_Central"/>
</dbReference>
<keyword evidence="3" id="KW-0520">NAD</keyword>
<evidence type="ECO:0000256" key="2">
    <source>
        <dbReference type="ARBA" id="ARBA00022793"/>
    </source>
</evidence>
<evidence type="ECO:0000256" key="3">
    <source>
        <dbReference type="ARBA" id="ARBA00023027"/>
    </source>
</evidence>
<dbReference type="InterPro" id="IPR044516">
    <property type="entry name" value="UXS-like"/>
</dbReference>
<reference evidence="6 7" key="1">
    <citation type="journal article" date="2014" name="Nat. Genet.">
        <title>Genome sequence of the hot pepper provides insights into the evolution of pungency in Capsicum species.</title>
        <authorList>
            <person name="Kim S."/>
            <person name="Park M."/>
            <person name="Yeom S.I."/>
            <person name="Kim Y.M."/>
            <person name="Lee J.M."/>
            <person name="Lee H.A."/>
            <person name="Seo E."/>
            <person name="Choi J."/>
            <person name="Cheong K."/>
            <person name="Kim K.T."/>
            <person name="Jung K."/>
            <person name="Lee G.W."/>
            <person name="Oh S.K."/>
            <person name="Bae C."/>
            <person name="Kim S.B."/>
            <person name="Lee H.Y."/>
            <person name="Kim S.Y."/>
            <person name="Kim M.S."/>
            <person name="Kang B.C."/>
            <person name="Jo Y.D."/>
            <person name="Yang H.B."/>
            <person name="Jeong H.J."/>
            <person name="Kang W.H."/>
            <person name="Kwon J.K."/>
            <person name="Shin C."/>
            <person name="Lim J.Y."/>
            <person name="Park J.H."/>
            <person name="Huh J.H."/>
            <person name="Kim J.S."/>
            <person name="Kim B.D."/>
            <person name="Cohen O."/>
            <person name="Paran I."/>
            <person name="Suh M.C."/>
            <person name="Lee S.B."/>
            <person name="Kim Y.K."/>
            <person name="Shin Y."/>
            <person name="Noh S.J."/>
            <person name="Park J."/>
            <person name="Seo Y.S."/>
            <person name="Kwon S.Y."/>
            <person name="Kim H.A."/>
            <person name="Park J.M."/>
            <person name="Kim H.J."/>
            <person name="Choi S.B."/>
            <person name="Bosland P.W."/>
            <person name="Reeves G."/>
            <person name="Jo S.H."/>
            <person name="Lee B.W."/>
            <person name="Cho H.T."/>
            <person name="Choi H.S."/>
            <person name="Lee M.S."/>
            <person name="Yu Y."/>
            <person name="Do Choi Y."/>
            <person name="Park B.S."/>
            <person name="van Deynze A."/>
            <person name="Ashrafi H."/>
            <person name="Hill T."/>
            <person name="Kim W.T."/>
            <person name="Pai H.S."/>
            <person name="Ahn H.K."/>
            <person name="Yeam I."/>
            <person name="Giovannoni J.J."/>
            <person name="Rose J.K."/>
            <person name="Sorensen I."/>
            <person name="Lee S.J."/>
            <person name="Kim R.W."/>
            <person name="Choi I.Y."/>
            <person name="Choi B.S."/>
            <person name="Lim J.S."/>
            <person name="Lee Y.H."/>
            <person name="Choi D."/>
        </authorList>
    </citation>
    <scope>NUCLEOTIDE SEQUENCE [LARGE SCALE GENOMIC DNA]</scope>
    <source>
        <strain evidence="7">cv. CM334</strain>
    </source>
</reference>
<keyword evidence="5" id="KW-0812">Transmembrane</keyword>
<comment type="caution">
    <text evidence="6">The sequence shown here is derived from an EMBL/GenBank/DDBJ whole genome shotgun (WGS) entry which is preliminary data.</text>
</comment>
<evidence type="ECO:0000256" key="4">
    <source>
        <dbReference type="ARBA" id="ARBA00023239"/>
    </source>
</evidence>
<reference evidence="6 7" key="2">
    <citation type="journal article" date="2017" name="Genome Biol.">
        <title>New reference genome sequences of hot pepper reveal the massive evolution of plant disease-resistance genes by retroduplication.</title>
        <authorList>
            <person name="Kim S."/>
            <person name="Park J."/>
            <person name="Yeom S.I."/>
            <person name="Kim Y.M."/>
            <person name="Seo E."/>
            <person name="Kim K.T."/>
            <person name="Kim M.S."/>
            <person name="Lee J.M."/>
            <person name="Cheong K."/>
            <person name="Shin H.S."/>
            <person name="Kim S.B."/>
            <person name="Han K."/>
            <person name="Lee J."/>
            <person name="Park M."/>
            <person name="Lee H.A."/>
            <person name="Lee H.Y."/>
            <person name="Lee Y."/>
            <person name="Oh S."/>
            <person name="Lee J.H."/>
            <person name="Choi E."/>
            <person name="Choi E."/>
            <person name="Lee S.E."/>
            <person name="Jeon J."/>
            <person name="Kim H."/>
            <person name="Choi G."/>
            <person name="Song H."/>
            <person name="Lee J."/>
            <person name="Lee S.C."/>
            <person name="Kwon J.K."/>
            <person name="Lee H.Y."/>
            <person name="Koo N."/>
            <person name="Hong Y."/>
            <person name="Kim R.W."/>
            <person name="Kang W.H."/>
            <person name="Huh J.H."/>
            <person name="Kang B.C."/>
            <person name="Yang T.J."/>
            <person name="Lee Y.H."/>
            <person name="Bennetzen J.L."/>
            <person name="Choi D."/>
        </authorList>
    </citation>
    <scope>NUCLEOTIDE SEQUENCE [LARGE SCALE GENOMIC DNA]</scope>
    <source>
        <strain evidence="7">cv. CM334</strain>
    </source>
</reference>
<dbReference type="STRING" id="4072.A0A2G2ZEV4"/>
<evidence type="ECO:0000313" key="6">
    <source>
        <dbReference type="EMBL" id="PHT80527.1"/>
    </source>
</evidence>
<sequence length="185" mass="20517">MSDDMCVQAELGIICLRFGLSFFFVTVNGPFASLVPAILHCLSIGSNMKGSLGITDQMWGYSSVLNLASWLMNGSTVGMAIGIILKEQTFATYIKIPYDTCSNSLLKLLLKTVIQETIDRNAQIEFRPNTADDPHKRQPDISKAKELLGWEPKVPLRKGLPMMVQDFRQRIFGDHKEDSSSVSSA</sequence>
<protein>
    <recommendedName>
        <fullName evidence="8">UDP-glucuronate decarboxylase</fullName>
    </recommendedName>
</protein>
<dbReference type="Gramene" id="PHT80527">
    <property type="protein sequence ID" value="PHT80527"/>
    <property type="gene ID" value="T459_18579"/>
</dbReference>
<evidence type="ECO:0000313" key="7">
    <source>
        <dbReference type="Proteomes" id="UP000222542"/>
    </source>
</evidence>
<evidence type="ECO:0000256" key="1">
    <source>
        <dbReference type="ARBA" id="ARBA00001911"/>
    </source>
</evidence>
<gene>
    <name evidence="6" type="ORF">T459_18579</name>
</gene>
<evidence type="ECO:0008006" key="8">
    <source>
        <dbReference type="Google" id="ProtNLM"/>
    </source>
</evidence>
<dbReference type="PANTHER" id="PTHR43078">
    <property type="entry name" value="UDP-GLUCURONIC ACID DECARBOXYLASE-RELATED"/>
    <property type="match status" value="1"/>
</dbReference>
<dbReference type="GO" id="GO:0048040">
    <property type="term" value="F:UDP-glucuronate decarboxylase activity"/>
    <property type="evidence" value="ECO:0000318"/>
    <property type="project" value="GO_Central"/>
</dbReference>
<dbReference type="Gene3D" id="3.90.25.10">
    <property type="entry name" value="UDP-galactose 4-epimerase, domain 1"/>
    <property type="match status" value="1"/>
</dbReference>
<comment type="cofactor">
    <cofactor evidence="1">
        <name>NAD(+)</name>
        <dbReference type="ChEBI" id="CHEBI:57540"/>
    </cofactor>
</comment>
<keyword evidence="5" id="KW-1133">Transmembrane helix</keyword>
<keyword evidence="5" id="KW-0472">Membrane</keyword>
<feature type="transmembrane region" description="Helical" evidence="5">
    <location>
        <begin position="59"/>
        <end position="85"/>
    </location>
</feature>
<keyword evidence="2" id="KW-0210">Decarboxylase</keyword>
<accession>A0A2G2ZEV4</accession>
<dbReference type="SUPFAM" id="SSF51735">
    <property type="entry name" value="NAD(P)-binding Rossmann-fold domains"/>
    <property type="match status" value="1"/>
</dbReference>
<keyword evidence="7" id="KW-1185">Reference proteome</keyword>
<dbReference type="GO" id="GO:0005737">
    <property type="term" value="C:cytoplasm"/>
    <property type="evidence" value="ECO:0000318"/>
    <property type="project" value="GO_Central"/>
</dbReference>
<dbReference type="InterPro" id="IPR036291">
    <property type="entry name" value="NAD(P)-bd_dom_sf"/>
</dbReference>
<dbReference type="PANTHER" id="PTHR43078:SF18">
    <property type="entry name" value="UDP-GLUCURONATE DECARBOXYLASE"/>
    <property type="match status" value="1"/>
</dbReference>
<dbReference type="GO" id="GO:0070403">
    <property type="term" value="F:NAD+ binding"/>
    <property type="evidence" value="ECO:0000318"/>
    <property type="project" value="GO_Central"/>
</dbReference>
<feature type="transmembrane region" description="Helical" evidence="5">
    <location>
        <begin position="12"/>
        <end position="39"/>
    </location>
</feature>
<name>A0A2G2ZEV4_CAPAN</name>
<dbReference type="AlphaFoldDB" id="A0A2G2ZEV4"/>
<proteinExistence type="predicted"/>
<keyword evidence="4" id="KW-0456">Lyase</keyword>